<dbReference type="EMBL" id="GL385398">
    <property type="protein sequence ID" value="EJT74269.1"/>
    <property type="molecule type" value="Genomic_DNA"/>
</dbReference>
<evidence type="ECO:0000313" key="4">
    <source>
        <dbReference type="Proteomes" id="UP000006039"/>
    </source>
</evidence>
<dbReference type="AlphaFoldDB" id="J3P3M5"/>
<evidence type="ECO:0000313" key="2">
    <source>
        <dbReference type="EMBL" id="EJT74269.1"/>
    </source>
</evidence>
<protein>
    <submittedName>
        <fullName evidence="2 3">Uncharacterized protein</fullName>
    </submittedName>
</protein>
<dbReference type="GeneID" id="20348570"/>
<proteinExistence type="predicted"/>
<name>J3P3M5_GAET3</name>
<reference evidence="2" key="3">
    <citation type="submission" date="2010-09" db="EMBL/GenBank/DDBJ databases">
        <title>Annotation of Gaeumannomyces graminis var. tritici R3-111a-1.</title>
        <authorList>
            <consortium name="The Broad Institute Genome Sequencing Platform"/>
            <person name="Ma L.-J."/>
            <person name="Dead R."/>
            <person name="Young S.K."/>
            <person name="Zeng Q."/>
            <person name="Gargeya S."/>
            <person name="Fitzgerald M."/>
            <person name="Haas B."/>
            <person name="Abouelleil A."/>
            <person name="Alvarado L."/>
            <person name="Arachchi H.M."/>
            <person name="Berlin A."/>
            <person name="Brown A."/>
            <person name="Chapman S.B."/>
            <person name="Chen Z."/>
            <person name="Dunbar C."/>
            <person name="Freedman E."/>
            <person name="Gearin G."/>
            <person name="Gellesch M."/>
            <person name="Goldberg J."/>
            <person name="Griggs A."/>
            <person name="Gujja S."/>
            <person name="Heiman D."/>
            <person name="Howarth C."/>
            <person name="Larson L."/>
            <person name="Lui A."/>
            <person name="MacDonald P.J.P."/>
            <person name="Mehta T."/>
            <person name="Montmayeur A."/>
            <person name="Murphy C."/>
            <person name="Neiman D."/>
            <person name="Pearson M."/>
            <person name="Priest M."/>
            <person name="Roberts A."/>
            <person name="Saif S."/>
            <person name="Shea T."/>
            <person name="Shenoy N."/>
            <person name="Sisk P."/>
            <person name="Stolte C."/>
            <person name="Sykes S."/>
            <person name="Yandava C."/>
            <person name="Wortman J."/>
            <person name="Nusbaum C."/>
            <person name="Birren B."/>
        </authorList>
    </citation>
    <scope>NUCLEOTIDE SEQUENCE</scope>
    <source>
        <strain evidence="2">R3-111a-1</strain>
    </source>
</reference>
<organism evidence="2">
    <name type="scientific">Gaeumannomyces tritici (strain R3-111a-1)</name>
    <name type="common">Wheat and barley take-all root rot fungus</name>
    <name type="synonym">Gaeumannomyces graminis var. tritici</name>
    <dbReference type="NCBI Taxonomy" id="644352"/>
    <lineage>
        <taxon>Eukaryota</taxon>
        <taxon>Fungi</taxon>
        <taxon>Dikarya</taxon>
        <taxon>Ascomycota</taxon>
        <taxon>Pezizomycotina</taxon>
        <taxon>Sordariomycetes</taxon>
        <taxon>Sordariomycetidae</taxon>
        <taxon>Magnaporthales</taxon>
        <taxon>Magnaporthaceae</taxon>
        <taxon>Gaeumannomyces</taxon>
    </lineage>
</organism>
<evidence type="ECO:0000256" key="1">
    <source>
        <dbReference type="SAM" id="MobiDB-lite"/>
    </source>
</evidence>
<reference evidence="3" key="4">
    <citation type="journal article" date="2015" name="G3 (Bethesda)">
        <title>Genome sequences of three phytopathogenic species of the Magnaporthaceae family of fungi.</title>
        <authorList>
            <person name="Okagaki L.H."/>
            <person name="Nunes C.C."/>
            <person name="Sailsbery J."/>
            <person name="Clay B."/>
            <person name="Brown D."/>
            <person name="John T."/>
            <person name="Oh Y."/>
            <person name="Young N."/>
            <person name="Fitzgerald M."/>
            <person name="Haas B.J."/>
            <person name="Zeng Q."/>
            <person name="Young S."/>
            <person name="Adiconis X."/>
            <person name="Fan L."/>
            <person name="Levin J.Z."/>
            <person name="Mitchell T.K."/>
            <person name="Okubara P.A."/>
            <person name="Farman M.L."/>
            <person name="Kohn L.M."/>
            <person name="Birren B."/>
            <person name="Ma L.-J."/>
            <person name="Dean R.A."/>
        </authorList>
    </citation>
    <scope>NUCLEOTIDE SEQUENCE</scope>
    <source>
        <strain evidence="3">R3-111a-1</strain>
    </source>
</reference>
<evidence type="ECO:0000313" key="3">
    <source>
        <dbReference type="EnsemblFungi" id="EJT74269"/>
    </source>
</evidence>
<reference evidence="2" key="2">
    <citation type="submission" date="2010-07" db="EMBL/GenBank/DDBJ databases">
        <authorList>
            <consortium name="The Broad Institute Genome Sequencing Platform"/>
            <consortium name="Broad Institute Genome Sequencing Center for Infectious Disease"/>
            <person name="Ma L.-J."/>
            <person name="Dead R."/>
            <person name="Young S."/>
            <person name="Zeng Q."/>
            <person name="Koehrsen M."/>
            <person name="Alvarado L."/>
            <person name="Berlin A."/>
            <person name="Chapman S.B."/>
            <person name="Chen Z."/>
            <person name="Freedman E."/>
            <person name="Gellesch M."/>
            <person name="Goldberg J."/>
            <person name="Griggs A."/>
            <person name="Gujja S."/>
            <person name="Heilman E.R."/>
            <person name="Heiman D."/>
            <person name="Hepburn T."/>
            <person name="Howarth C."/>
            <person name="Jen D."/>
            <person name="Larson L."/>
            <person name="Mehta T."/>
            <person name="Neiman D."/>
            <person name="Pearson M."/>
            <person name="Roberts A."/>
            <person name="Saif S."/>
            <person name="Shea T."/>
            <person name="Shenoy N."/>
            <person name="Sisk P."/>
            <person name="Stolte C."/>
            <person name="Sykes S."/>
            <person name="Walk T."/>
            <person name="White J."/>
            <person name="Yandava C."/>
            <person name="Haas B."/>
            <person name="Nusbaum C."/>
            <person name="Birren B."/>
        </authorList>
    </citation>
    <scope>NUCLEOTIDE SEQUENCE</scope>
    <source>
        <strain evidence="2">R3-111a-1</strain>
    </source>
</reference>
<dbReference type="HOGENOM" id="CLU_1749763_0_0_1"/>
<reference evidence="3" key="5">
    <citation type="submission" date="2018-04" db="UniProtKB">
        <authorList>
            <consortium name="EnsemblFungi"/>
        </authorList>
    </citation>
    <scope>IDENTIFICATION</scope>
    <source>
        <strain evidence="3">R3-111a-1</strain>
    </source>
</reference>
<accession>J3P3M5</accession>
<feature type="region of interest" description="Disordered" evidence="1">
    <location>
        <begin position="51"/>
        <end position="76"/>
    </location>
</feature>
<gene>
    <name evidence="3" type="primary">20348570</name>
    <name evidence="2" type="ORF">GGTG_08112</name>
</gene>
<dbReference type="VEuPathDB" id="FungiDB:GGTG_08112"/>
<dbReference type="Proteomes" id="UP000006039">
    <property type="component" value="Unassembled WGS sequence"/>
</dbReference>
<keyword evidence="4" id="KW-1185">Reference proteome</keyword>
<dbReference type="EnsemblFungi" id="EJT74269">
    <property type="protein sequence ID" value="EJT74269"/>
    <property type="gene ID" value="GGTG_08112"/>
</dbReference>
<dbReference type="RefSeq" id="XP_009224213.1">
    <property type="nucleotide sequence ID" value="XM_009225949.1"/>
</dbReference>
<reference evidence="4" key="1">
    <citation type="submission" date="2010-07" db="EMBL/GenBank/DDBJ databases">
        <title>The genome sequence of Gaeumannomyces graminis var. tritici strain R3-111a-1.</title>
        <authorList>
            <consortium name="The Broad Institute Genome Sequencing Platform"/>
            <person name="Ma L.-J."/>
            <person name="Dead R."/>
            <person name="Young S."/>
            <person name="Zeng Q."/>
            <person name="Koehrsen M."/>
            <person name="Alvarado L."/>
            <person name="Berlin A."/>
            <person name="Chapman S.B."/>
            <person name="Chen Z."/>
            <person name="Freedman E."/>
            <person name="Gellesch M."/>
            <person name="Goldberg J."/>
            <person name="Griggs A."/>
            <person name="Gujja S."/>
            <person name="Heilman E.R."/>
            <person name="Heiman D."/>
            <person name="Hepburn T."/>
            <person name="Howarth C."/>
            <person name="Jen D."/>
            <person name="Larson L."/>
            <person name="Mehta T."/>
            <person name="Neiman D."/>
            <person name="Pearson M."/>
            <person name="Roberts A."/>
            <person name="Saif S."/>
            <person name="Shea T."/>
            <person name="Shenoy N."/>
            <person name="Sisk P."/>
            <person name="Stolte C."/>
            <person name="Sykes S."/>
            <person name="Walk T."/>
            <person name="White J."/>
            <person name="Yandava C."/>
            <person name="Haas B."/>
            <person name="Nusbaum C."/>
            <person name="Birren B."/>
        </authorList>
    </citation>
    <scope>NUCLEOTIDE SEQUENCE [LARGE SCALE GENOMIC DNA]</scope>
    <source>
        <strain evidence="4">R3-111a-1</strain>
    </source>
</reference>
<sequence length="149" mass="16521">MLRNARGPMAKPASCRLIASDMEEKPQQCPCEIQDKVHLFLEMSSSYFHGDSSSGAGNHPSRSRGIKSLPFTNHLPRPRQARNCIRWADRNTRRRAEAERKHKVLGSSSWHVACFGSRRNSTACLGMCTRDEDQVDGGLPCLLGAPKSG</sequence>